<dbReference type="FunCoup" id="A0A507BDU5">
    <property type="interactions" value="101"/>
</dbReference>
<dbReference type="GO" id="GO:0019677">
    <property type="term" value="P:NAD+ catabolic process"/>
    <property type="evidence" value="ECO:0007669"/>
    <property type="project" value="TreeGrafter"/>
</dbReference>
<feature type="domain" description="Nudix hydrolase" evidence="11">
    <location>
        <begin position="259"/>
        <end position="390"/>
    </location>
</feature>
<evidence type="ECO:0000259" key="11">
    <source>
        <dbReference type="PROSITE" id="PS51462"/>
    </source>
</evidence>
<dbReference type="InterPro" id="IPR015797">
    <property type="entry name" value="NUDIX_hydrolase-like_dom_sf"/>
</dbReference>
<reference evidence="12 13" key="1">
    <citation type="submission" date="2019-06" db="EMBL/GenBank/DDBJ databases">
        <title>Draft genome sequence of the filamentous fungus Phialemoniopsis curvata isolated from diesel fuel.</title>
        <authorList>
            <person name="Varaljay V.A."/>
            <person name="Lyon W.J."/>
            <person name="Crouch A.L."/>
            <person name="Drake C.E."/>
            <person name="Hollomon J.M."/>
            <person name="Nadeau L.J."/>
            <person name="Nunn H.S."/>
            <person name="Stevenson B.S."/>
            <person name="Bojanowski C.L."/>
            <person name="Crookes-Goodson W.J."/>
        </authorList>
    </citation>
    <scope>NUCLEOTIDE SEQUENCE [LARGE SCALE GENOMIC DNA]</scope>
    <source>
        <strain evidence="12 13">D216</strain>
    </source>
</reference>
<evidence type="ECO:0000256" key="3">
    <source>
        <dbReference type="ARBA" id="ARBA00009595"/>
    </source>
</evidence>
<dbReference type="InterPro" id="IPR015376">
    <property type="entry name" value="Znr_NADH_PPase"/>
</dbReference>
<evidence type="ECO:0000313" key="12">
    <source>
        <dbReference type="EMBL" id="TPX15529.1"/>
    </source>
</evidence>
<dbReference type="Gene3D" id="3.90.79.20">
    <property type="match status" value="1"/>
</dbReference>
<evidence type="ECO:0000256" key="9">
    <source>
        <dbReference type="ARBA" id="ARBA00023679"/>
    </source>
</evidence>
<dbReference type="InParanoid" id="A0A507BDU5"/>
<proteinExistence type="inferred from homology"/>
<keyword evidence="13" id="KW-1185">Reference proteome</keyword>
<dbReference type="InterPro" id="IPR015375">
    <property type="entry name" value="NADH_PPase-like_N"/>
</dbReference>
<dbReference type="RefSeq" id="XP_030997240.1">
    <property type="nucleotide sequence ID" value="XM_031138615.1"/>
</dbReference>
<dbReference type="GO" id="GO:0005829">
    <property type="term" value="C:cytosol"/>
    <property type="evidence" value="ECO:0007669"/>
    <property type="project" value="TreeGrafter"/>
</dbReference>
<dbReference type="Gene3D" id="3.90.79.10">
    <property type="entry name" value="Nucleoside Triphosphate Pyrophosphohydrolase"/>
    <property type="match status" value="1"/>
</dbReference>
<sequence>MASALPDLPVLPVEDSMLSRRFGREIANYWSGGPLNRVAFLRHDHAFLQQAFSHPSTRFMLLDNLAPAISREEGPAGGRPKLAFARTADVVPLTGPEPFAKTEEEMLAEFNSDVDHPLILLLGIDEHHKLAASDDAFHYKEWKGSPYFAVDVTPKGKLADKANQVIEAAKAKGLTFYTDARSMGLVAPEAGTYAQARSILDWNARNPFCAGCGSRTLSVNAGMKRACPPTDLAGGGGGGKPARRPDCPTRQGVSNLSFPRTDPTVIMACVSADGTKMLLGRNKRFPPNMYSVLAGFLEPGESIEEAVRREIYEESGVTAARVVIYASQPWPFPNSLMIGAISQAAPGDGERIFLGNDPELDDARWFPLDEVRHALETSAGPLGQPPPPTYVEGGIRLPPKTAIAHQLILAVLNGYLSGIPKI</sequence>
<dbReference type="AlphaFoldDB" id="A0A507BDU5"/>
<evidence type="ECO:0000313" key="13">
    <source>
        <dbReference type="Proteomes" id="UP000319257"/>
    </source>
</evidence>
<dbReference type="OrthoDB" id="10249612at2759"/>
<dbReference type="GO" id="GO:0005777">
    <property type="term" value="C:peroxisome"/>
    <property type="evidence" value="ECO:0007669"/>
    <property type="project" value="TreeGrafter"/>
</dbReference>
<organism evidence="12 13">
    <name type="scientific">Thyridium curvatum</name>
    <dbReference type="NCBI Taxonomy" id="1093900"/>
    <lineage>
        <taxon>Eukaryota</taxon>
        <taxon>Fungi</taxon>
        <taxon>Dikarya</taxon>
        <taxon>Ascomycota</taxon>
        <taxon>Pezizomycotina</taxon>
        <taxon>Sordariomycetes</taxon>
        <taxon>Sordariomycetidae</taxon>
        <taxon>Thyridiales</taxon>
        <taxon>Thyridiaceae</taxon>
        <taxon>Thyridium</taxon>
    </lineage>
</organism>
<dbReference type="InterPro" id="IPR049734">
    <property type="entry name" value="NudC-like_C"/>
</dbReference>
<keyword evidence="5" id="KW-0479">Metal-binding</keyword>
<dbReference type="PANTHER" id="PTHR42904">
    <property type="entry name" value="NUDIX HYDROLASE, NUDC SUBFAMILY"/>
    <property type="match status" value="1"/>
</dbReference>
<dbReference type="CDD" id="cd03429">
    <property type="entry name" value="NUDIX_NADH_pyrophosphatase_Nudt13"/>
    <property type="match status" value="1"/>
</dbReference>
<evidence type="ECO:0000256" key="1">
    <source>
        <dbReference type="ARBA" id="ARBA00001946"/>
    </source>
</evidence>
<dbReference type="InterPro" id="IPR050241">
    <property type="entry name" value="NAD-cap_RNA_hydrolase_NudC"/>
</dbReference>
<evidence type="ECO:0000256" key="2">
    <source>
        <dbReference type="ARBA" id="ARBA00001947"/>
    </source>
</evidence>
<evidence type="ECO:0000256" key="4">
    <source>
        <dbReference type="ARBA" id="ARBA00012381"/>
    </source>
</evidence>
<dbReference type="PROSITE" id="PS00893">
    <property type="entry name" value="NUDIX_BOX"/>
    <property type="match status" value="1"/>
</dbReference>
<comment type="catalytic activity">
    <reaction evidence="9">
        <text>a 5'-end NAD(+)-phospho-ribonucleoside in mRNA + H2O = a 5'-end phospho-adenosine-phospho-ribonucleoside in mRNA + beta-nicotinamide D-ribonucleotide + 2 H(+)</text>
        <dbReference type="Rhea" id="RHEA:60876"/>
        <dbReference type="Rhea" id="RHEA-COMP:15698"/>
        <dbReference type="Rhea" id="RHEA-COMP:15719"/>
        <dbReference type="ChEBI" id="CHEBI:14649"/>
        <dbReference type="ChEBI" id="CHEBI:15377"/>
        <dbReference type="ChEBI" id="CHEBI:15378"/>
        <dbReference type="ChEBI" id="CHEBI:144029"/>
        <dbReference type="ChEBI" id="CHEBI:144051"/>
    </reaction>
    <physiologicalReaction direction="left-to-right" evidence="9">
        <dbReference type="Rhea" id="RHEA:60877"/>
    </physiologicalReaction>
</comment>
<evidence type="ECO:0000256" key="8">
    <source>
        <dbReference type="ARBA" id="ARBA00023027"/>
    </source>
</evidence>
<dbReference type="Pfam" id="PF00293">
    <property type="entry name" value="NUDIX"/>
    <property type="match status" value="1"/>
</dbReference>
<dbReference type="GO" id="GO:0006742">
    <property type="term" value="P:NADP+ catabolic process"/>
    <property type="evidence" value="ECO:0007669"/>
    <property type="project" value="TreeGrafter"/>
</dbReference>
<protein>
    <recommendedName>
        <fullName evidence="4">NAD(+) diphosphatase</fullName>
        <ecNumber evidence="4">3.6.1.22</ecNumber>
    </recommendedName>
</protein>
<gene>
    <name evidence="12" type="ORF">E0L32_004227</name>
</gene>
<comment type="similarity">
    <text evidence="3">Belongs to the Nudix hydrolase family. NudC subfamily.</text>
</comment>
<dbReference type="STRING" id="1093900.A0A507BDU5"/>
<dbReference type="InterPro" id="IPR020084">
    <property type="entry name" value="NUDIX_hydrolase_CS"/>
</dbReference>
<evidence type="ECO:0000256" key="7">
    <source>
        <dbReference type="ARBA" id="ARBA00022842"/>
    </source>
</evidence>
<dbReference type="FunFam" id="3.90.79.10:FF:000042">
    <property type="entry name" value="Probable NADH pyrophosphatase"/>
    <property type="match status" value="1"/>
</dbReference>
<comment type="cofactor">
    <cofactor evidence="1">
        <name>Mg(2+)</name>
        <dbReference type="ChEBI" id="CHEBI:18420"/>
    </cofactor>
</comment>
<dbReference type="PROSITE" id="PS51462">
    <property type="entry name" value="NUDIX"/>
    <property type="match status" value="1"/>
</dbReference>
<name>A0A507BDU5_9PEZI</name>
<evidence type="ECO:0000256" key="10">
    <source>
        <dbReference type="SAM" id="MobiDB-lite"/>
    </source>
</evidence>
<feature type="region of interest" description="Disordered" evidence="10">
    <location>
        <begin position="231"/>
        <end position="255"/>
    </location>
</feature>
<dbReference type="InterPro" id="IPR000086">
    <property type="entry name" value="NUDIX_hydrolase_dom"/>
</dbReference>
<keyword evidence="8" id="KW-0520">NAD</keyword>
<accession>A0A507BDU5</accession>
<dbReference type="EMBL" id="SKBQ01000020">
    <property type="protein sequence ID" value="TPX15529.1"/>
    <property type="molecule type" value="Genomic_DNA"/>
</dbReference>
<dbReference type="PRINTS" id="PR00502">
    <property type="entry name" value="NUDIXFAMILY"/>
</dbReference>
<dbReference type="Pfam" id="PF09297">
    <property type="entry name" value="Zn_ribbon_NUD"/>
    <property type="match status" value="1"/>
</dbReference>
<keyword evidence="7" id="KW-0460">Magnesium</keyword>
<comment type="cofactor">
    <cofactor evidence="2">
        <name>Zn(2+)</name>
        <dbReference type="ChEBI" id="CHEBI:29105"/>
    </cofactor>
</comment>
<dbReference type="PANTHER" id="PTHR42904:SF6">
    <property type="entry name" value="NAD-CAPPED RNA HYDROLASE NUDT12"/>
    <property type="match status" value="1"/>
</dbReference>
<dbReference type="Proteomes" id="UP000319257">
    <property type="component" value="Unassembled WGS sequence"/>
</dbReference>
<dbReference type="GO" id="GO:0046872">
    <property type="term" value="F:metal ion binding"/>
    <property type="evidence" value="ECO:0007669"/>
    <property type="project" value="UniProtKB-KW"/>
</dbReference>
<dbReference type="GeneID" id="41971674"/>
<evidence type="ECO:0000256" key="6">
    <source>
        <dbReference type="ARBA" id="ARBA00022801"/>
    </source>
</evidence>
<dbReference type="EC" id="3.6.1.22" evidence="4"/>
<keyword evidence="6" id="KW-0378">Hydrolase</keyword>
<dbReference type="GO" id="GO:0035529">
    <property type="term" value="F:NADH pyrophosphatase activity"/>
    <property type="evidence" value="ECO:0007669"/>
    <property type="project" value="TreeGrafter"/>
</dbReference>
<dbReference type="SUPFAM" id="SSF55811">
    <property type="entry name" value="Nudix"/>
    <property type="match status" value="1"/>
</dbReference>
<dbReference type="InterPro" id="IPR020476">
    <property type="entry name" value="Nudix_hydrolase"/>
</dbReference>
<comment type="caution">
    <text evidence="12">The sequence shown here is derived from an EMBL/GenBank/DDBJ whole genome shotgun (WGS) entry which is preliminary data.</text>
</comment>
<dbReference type="Pfam" id="PF09296">
    <property type="entry name" value="NUDIX-like"/>
    <property type="match status" value="1"/>
</dbReference>
<evidence type="ECO:0000256" key="5">
    <source>
        <dbReference type="ARBA" id="ARBA00022723"/>
    </source>
</evidence>